<proteinExistence type="predicted"/>
<name>A0A8H8A0D4_9FUNG</name>
<reference evidence="1 2" key="1">
    <citation type="journal article" name="Sci. Rep.">
        <title>Genome-scale phylogenetic analyses confirm Olpidium as the closest living zoosporic fungus to the non-flagellated, terrestrial fungi.</title>
        <authorList>
            <person name="Chang Y."/>
            <person name="Rochon D."/>
            <person name="Sekimoto S."/>
            <person name="Wang Y."/>
            <person name="Chovatia M."/>
            <person name="Sandor L."/>
            <person name="Salamov A."/>
            <person name="Grigoriev I.V."/>
            <person name="Stajich J.E."/>
            <person name="Spatafora J.W."/>
        </authorList>
    </citation>
    <scope>NUCLEOTIDE SEQUENCE [LARGE SCALE GENOMIC DNA]</scope>
    <source>
        <strain evidence="1">S191</strain>
    </source>
</reference>
<dbReference type="EMBL" id="JAEFCI010001766">
    <property type="protein sequence ID" value="KAG5462694.1"/>
    <property type="molecule type" value="Genomic_DNA"/>
</dbReference>
<protein>
    <submittedName>
        <fullName evidence="1">Uncharacterized protein</fullName>
    </submittedName>
</protein>
<gene>
    <name evidence="1" type="ORF">BJ554DRAFT_4024</name>
</gene>
<keyword evidence="2" id="KW-1185">Reference proteome</keyword>
<organism evidence="1 2">
    <name type="scientific">Olpidium bornovanus</name>
    <dbReference type="NCBI Taxonomy" id="278681"/>
    <lineage>
        <taxon>Eukaryota</taxon>
        <taxon>Fungi</taxon>
        <taxon>Fungi incertae sedis</taxon>
        <taxon>Olpidiomycota</taxon>
        <taxon>Olpidiomycotina</taxon>
        <taxon>Olpidiomycetes</taxon>
        <taxon>Olpidiales</taxon>
        <taxon>Olpidiaceae</taxon>
        <taxon>Olpidium</taxon>
    </lineage>
</organism>
<dbReference type="PANTHER" id="PTHR35871:SF1">
    <property type="entry name" value="CXC1-LIKE CYSTEINE CLUSTER ASSOCIATED WITH KDZ TRANSPOSASES DOMAIN-CONTAINING PROTEIN"/>
    <property type="match status" value="1"/>
</dbReference>
<dbReference type="AlphaFoldDB" id="A0A8H8A0D4"/>
<dbReference type="OrthoDB" id="10044727at2759"/>
<evidence type="ECO:0000313" key="1">
    <source>
        <dbReference type="EMBL" id="KAG5462694.1"/>
    </source>
</evidence>
<dbReference type="Proteomes" id="UP000673691">
    <property type="component" value="Unassembled WGS sequence"/>
</dbReference>
<accession>A0A8H8A0D4</accession>
<dbReference type="PANTHER" id="PTHR35871">
    <property type="entry name" value="EXPRESSED PROTEIN"/>
    <property type="match status" value="1"/>
</dbReference>
<sequence>RSAENLQRELQTVILPDKFGVEARTAISTVAKFLKLWGFKKRIAGQQIYFDGRERPDVVAYCQDWAKKMLQYRKLMDDYTGDDMEVTVSPQLRIWENKHVLVTHDESTFYSMWLEDGESNRNLPEEARVIIQPGTNKDGWWKSMDMVKQLKEQALPIFEALHPNCIDVLCFDQSTNHNAYPNNALVTSRMTLNPKPASKLEWKFRDGWFIKNAQKVQHSFFCTENVAGEDVVMFKGIKKILQERDLWAAARGRGAMVVPSMGCRESCPAWAGLAPRLRVMARVGGSLARGGGTCPAWAGLVPRARVLPRRGGSLAGVGGSCPAVAGLAP</sequence>
<feature type="non-terminal residue" evidence="1">
    <location>
        <position position="329"/>
    </location>
</feature>
<evidence type="ECO:0000313" key="2">
    <source>
        <dbReference type="Proteomes" id="UP000673691"/>
    </source>
</evidence>
<feature type="non-terminal residue" evidence="1">
    <location>
        <position position="1"/>
    </location>
</feature>
<comment type="caution">
    <text evidence="1">The sequence shown here is derived from an EMBL/GenBank/DDBJ whole genome shotgun (WGS) entry which is preliminary data.</text>
</comment>